<evidence type="ECO:0008006" key="4">
    <source>
        <dbReference type="Google" id="ProtNLM"/>
    </source>
</evidence>
<protein>
    <recommendedName>
        <fullName evidence="4">DUF378 domain-containing protein</fullName>
    </recommendedName>
</protein>
<keyword evidence="1" id="KW-0812">Transmembrane</keyword>
<dbReference type="EMBL" id="LCHU01000015">
    <property type="protein sequence ID" value="KKT40938.1"/>
    <property type="molecule type" value="Genomic_DNA"/>
</dbReference>
<feature type="transmembrane region" description="Helical" evidence="1">
    <location>
        <begin position="7"/>
        <end position="29"/>
    </location>
</feature>
<accession>A0A0G1H327</accession>
<evidence type="ECO:0000313" key="3">
    <source>
        <dbReference type="Proteomes" id="UP000034736"/>
    </source>
</evidence>
<gene>
    <name evidence="2" type="ORF">UW30_C0015G0009</name>
</gene>
<feature type="transmembrane region" description="Helical" evidence="1">
    <location>
        <begin position="35"/>
        <end position="56"/>
    </location>
</feature>
<name>A0A0G1H327_9BACT</name>
<dbReference type="AlphaFoldDB" id="A0A0G1H327"/>
<keyword evidence="1" id="KW-1133">Transmembrane helix</keyword>
<dbReference type="Pfam" id="PF04070">
    <property type="entry name" value="DUF378"/>
    <property type="match status" value="1"/>
</dbReference>
<dbReference type="InterPro" id="IPR007211">
    <property type="entry name" value="DUF378"/>
</dbReference>
<evidence type="ECO:0000313" key="2">
    <source>
        <dbReference type="EMBL" id="KKT40938.1"/>
    </source>
</evidence>
<reference evidence="2 3" key="1">
    <citation type="journal article" date="2015" name="Nature">
        <title>rRNA introns, odd ribosomes, and small enigmatic genomes across a large radiation of phyla.</title>
        <authorList>
            <person name="Brown C.T."/>
            <person name="Hug L.A."/>
            <person name="Thomas B.C."/>
            <person name="Sharon I."/>
            <person name="Castelle C.J."/>
            <person name="Singh A."/>
            <person name="Wilkins M.J."/>
            <person name="Williams K.H."/>
            <person name="Banfield J.F."/>
        </authorList>
    </citation>
    <scope>NUCLEOTIDE SEQUENCE [LARGE SCALE GENOMIC DNA]</scope>
</reference>
<dbReference type="Proteomes" id="UP000034736">
    <property type="component" value="Unassembled WGS sequence"/>
</dbReference>
<proteinExistence type="predicted"/>
<sequence>MKYLHSIAYALLWIGGINWLLVAFNWNLVYMLLGSWPQVVMIVYILVGLSAVYTLFTHKEYCKYCTAGQAM</sequence>
<organism evidence="2 3">
    <name type="scientific">Candidatus Giovannonibacteria bacterium GW2011_GWA2_44_13b</name>
    <dbReference type="NCBI Taxonomy" id="1618647"/>
    <lineage>
        <taxon>Bacteria</taxon>
        <taxon>Candidatus Giovannoniibacteriota</taxon>
    </lineage>
</organism>
<keyword evidence="1" id="KW-0472">Membrane</keyword>
<evidence type="ECO:0000256" key="1">
    <source>
        <dbReference type="SAM" id="Phobius"/>
    </source>
</evidence>
<dbReference type="PANTHER" id="PTHR37304:SF1">
    <property type="entry name" value="MEMBRANE PROTEIN"/>
    <property type="match status" value="1"/>
</dbReference>
<comment type="caution">
    <text evidence="2">The sequence shown here is derived from an EMBL/GenBank/DDBJ whole genome shotgun (WGS) entry which is preliminary data.</text>
</comment>
<dbReference type="PANTHER" id="PTHR37304">
    <property type="entry name" value="MEMBRANE PROTEIN-RELATED"/>
    <property type="match status" value="1"/>
</dbReference>
<dbReference type="STRING" id="1618647.UW30_C0015G0009"/>